<organism evidence="8 9">
    <name type="scientific">Natronoglycomyces albus</name>
    <dbReference type="NCBI Taxonomy" id="2811108"/>
    <lineage>
        <taxon>Bacteria</taxon>
        <taxon>Bacillati</taxon>
        <taxon>Actinomycetota</taxon>
        <taxon>Actinomycetes</taxon>
        <taxon>Glycomycetales</taxon>
        <taxon>Glycomycetaceae</taxon>
        <taxon>Natronoglycomyces</taxon>
    </lineage>
</organism>
<name>A0A895XMX1_9ACTN</name>
<proteinExistence type="inferred from homology"/>
<dbReference type="PANTHER" id="PTHR42711:SF5">
    <property type="entry name" value="ABC TRANSPORTER ATP-BINDING PROTEIN NATA"/>
    <property type="match status" value="1"/>
</dbReference>
<dbReference type="RefSeq" id="WP_213172714.1">
    <property type="nucleotide sequence ID" value="NZ_CP070496.1"/>
</dbReference>
<dbReference type="GO" id="GO:0005886">
    <property type="term" value="C:plasma membrane"/>
    <property type="evidence" value="ECO:0007669"/>
    <property type="project" value="UniProtKB-SubCell"/>
</dbReference>
<dbReference type="KEGG" id="nav:JQS30_07370"/>
<dbReference type="SMART" id="SM00382">
    <property type="entry name" value="AAA"/>
    <property type="match status" value="1"/>
</dbReference>
<dbReference type="PANTHER" id="PTHR42711">
    <property type="entry name" value="ABC TRANSPORTER ATP-BINDING PROTEIN"/>
    <property type="match status" value="1"/>
</dbReference>
<keyword evidence="4" id="KW-0547">Nucleotide-binding</keyword>
<dbReference type="GO" id="GO:0016887">
    <property type="term" value="F:ATP hydrolysis activity"/>
    <property type="evidence" value="ECO:0007669"/>
    <property type="project" value="InterPro"/>
</dbReference>
<evidence type="ECO:0000313" key="9">
    <source>
        <dbReference type="Proteomes" id="UP000662939"/>
    </source>
</evidence>
<protein>
    <submittedName>
        <fullName evidence="8">ABC transporter ATP-binding protein</fullName>
    </submittedName>
</protein>
<accession>A0A895XMX1</accession>
<dbReference type="GO" id="GO:0046677">
    <property type="term" value="P:response to antibiotic"/>
    <property type="evidence" value="ECO:0007669"/>
    <property type="project" value="UniProtKB-KW"/>
</dbReference>
<evidence type="ECO:0000256" key="4">
    <source>
        <dbReference type="ARBA" id="ARBA00022741"/>
    </source>
</evidence>
<reference evidence="8" key="1">
    <citation type="submission" date="2021-02" db="EMBL/GenBank/DDBJ databases">
        <title>Natronoglycomyces albus gen. nov., sp. nov, a haloalkaliphilic actinobacterium from a soda solonchak soil.</title>
        <authorList>
            <person name="Sorokin D.Y."/>
            <person name="Khijniak T.V."/>
            <person name="Zakharycheva A.P."/>
            <person name="Boueva O.V."/>
            <person name="Ariskina E.V."/>
            <person name="Hahnke R.L."/>
            <person name="Bunk B."/>
            <person name="Sproer C."/>
            <person name="Schumann P."/>
            <person name="Evtushenko L.I."/>
            <person name="Kublanov I.V."/>
        </authorList>
    </citation>
    <scope>NUCLEOTIDE SEQUENCE</scope>
    <source>
        <strain evidence="8">DSM 106290</strain>
    </source>
</reference>
<evidence type="ECO:0000256" key="1">
    <source>
        <dbReference type="ARBA" id="ARBA00004202"/>
    </source>
</evidence>
<dbReference type="SUPFAM" id="SSF52540">
    <property type="entry name" value="P-loop containing nucleoside triphosphate hydrolases"/>
    <property type="match status" value="1"/>
</dbReference>
<feature type="domain" description="ABC transporter" evidence="7">
    <location>
        <begin position="7"/>
        <end position="238"/>
    </location>
</feature>
<evidence type="ECO:0000256" key="3">
    <source>
        <dbReference type="ARBA" id="ARBA00022448"/>
    </source>
</evidence>
<keyword evidence="6" id="KW-0046">Antibiotic resistance</keyword>
<dbReference type="PROSITE" id="PS50893">
    <property type="entry name" value="ABC_TRANSPORTER_2"/>
    <property type="match status" value="1"/>
</dbReference>
<keyword evidence="5 8" id="KW-0067">ATP-binding</keyword>
<sequence length="311" mass="33799">MTTHPLLQIDNLTKVFRGGVKANDDISFNVTNGSIVGLLGHNGAGKTTLLNQVIGLARPTSGSIHVNGADALADPRMAREVCSFQPQTQAPLDNFTPRQAIEVVAQLRGARTREAKARASHLLRELDIEAWADRRGQDLSGGVKRLTLFCMTVAQPGQLVMLDEPTNDVDPVRRRLLWRQIRALSDNGHAVLLVTHNVVEAERAVDSLIILDEGKVIAEGTPAMLRERLGHQLRVEIVAASPEDAHSIAKRYDGVVTGQRVVAPVDIDQSSEILSWAHKQQLEGAIEEFSITPVGLEDIYIDLSESSATAA</sequence>
<dbReference type="Gene3D" id="3.40.50.300">
    <property type="entry name" value="P-loop containing nucleotide triphosphate hydrolases"/>
    <property type="match status" value="1"/>
</dbReference>
<dbReference type="Pfam" id="PF00005">
    <property type="entry name" value="ABC_tran"/>
    <property type="match status" value="1"/>
</dbReference>
<dbReference type="Proteomes" id="UP000662939">
    <property type="component" value="Chromosome"/>
</dbReference>
<keyword evidence="3" id="KW-0813">Transport</keyword>
<dbReference type="InterPro" id="IPR027417">
    <property type="entry name" value="P-loop_NTPase"/>
</dbReference>
<gene>
    <name evidence="8" type="ORF">JQS30_07370</name>
</gene>
<comment type="similarity">
    <text evidence="2">Belongs to the ABC transporter superfamily.</text>
</comment>
<evidence type="ECO:0000313" key="8">
    <source>
        <dbReference type="EMBL" id="QSB06704.1"/>
    </source>
</evidence>
<dbReference type="InterPro" id="IPR003593">
    <property type="entry name" value="AAA+_ATPase"/>
</dbReference>
<keyword evidence="9" id="KW-1185">Reference proteome</keyword>
<evidence type="ECO:0000256" key="5">
    <source>
        <dbReference type="ARBA" id="ARBA00022840"/>
    </source>
</evidence>
<dbReference type="EMBL" id="CP070496">
    <property type="protein sequence ID" value="QSB06704.1"/>
    <property type="molecule type" value="Genomic_DNA"/>
</dbReference>
<comment type="subcellular location">
    <subcellularLocation>
        <location evidence="1">Cell membrane</location>
        <topology evidence="1">Peripheral membrane protein</topology>
    </subcellularLocation>
</comment>
<evidence type="ECO:0000256" key="2">
    <source>
        <dbReference type="ARBA" id="ARBA00005417"/>
    </source>
</evidence>
<dbReference type="InterPro" id="IPR050763">
    <property type="entry name" value="ABC_transporter_ATP-binding"/>
</dbReference>
<dbReference type="InterPro" id="IPR003439">
    <property type="entry name" value="ABC_transporter-like_ATP-bd"/>
</dbReference>
<dbReference type="AlphaFoldDB" id="A0A895XMX1"/>
<evidence type="ECO:0000259" key="7">
    <source>
        <dbReference type="PROSITE" id="PS50893"/>
    </source>
</evidence>
<dbReference type="GO" id="GO:0005524">
    <property type="term" value="F:ATP binding"/>
    <property type="evidence" value="ECO:0007669"/>
    <property type="project" value="UniProtKB-KW"/>
</dbReference>
<evidence type="ECO:0000256" key="6">
    <source>
        <dbReference type="ARBA" id="ARBA00023251"/>
    </source>
</evidence>